<keyword evidence="1" id="KW-0472">Membrane</keyword>
<feature type="transmembrane region" description="Helical" evidence="1">
    <location>
        <begin position="16"/>
        <end position="35"/>
    </location>
</feature>
<feature type="transmembrane region" description="Helical" evidence="1">
    <location>
        <begin position="41"/>
        <end position="62"/>
    </location>
</feature>
<evidence type="ECO:0000313" key="2">
    <source>
        <dbReference type="EMBL" id="SKB41837.1"/>
    </source>
</evidence>
<keyword evidence="3" id="KW-1185">Reference proteome</keyword>
<keyword evidence="1" id="KW-1133">Transmembrane helix</keyword>
<feature type="transmembrane region" description="Helical" evidence="1">
    <location>
        <begin position="74"/>
        <end position="99"/>
    </location>
</feature>
<dbReference type="AlphaFoldDB" id="A0A1T5B448"/>
<dbReference type="RefSeq" id="WP_079640789.1">
    <property type="nucleotide sequence ID" value="NZ_FUZF01000001.1"/>
</dbReference>
<keyword evidence="1" id="KW-0812">Transmembrane</keyword>
<organism evidence="2 3">
    <name type="scientific">Sphingobacterium nematocida</name>
    <dbReference type="NCBI Taxonomy" id="1513896"/>
    <lineage>
        <taxon>Bacteria</taxon>
        <taxon>Pseudomonadati</taxon>
        <taxon>Bacteroidota</taxon>
        <taxon>Sphingobacteriia</taxon>
        <taxon>Sphingobacteriales</taxon>
        <taxon>Sphingobacteriaceae</taxon>
        <taxon>Sphingobacterium</taxon>
    </lineage>
</organism>
<proteinExistence type="predicted"/>
<protein>
    <submittedName>
        <fullName evidence="2">Uncharacterized protein</fullName>
    </submittedName>
</protein>
<reference evidence="3" key="1">
    <citation type="submission" date="2017-02" db="EMBL/GenBank/DDBJ databases">
        <authorList>
            <person name="Varghese N."/>
            <person name="Submissions S."/>
        </authorList>
    </citation>
    <scope>NUCLEOTIDE SEQUENCE [LARGE SCALE GENOMIC DNA]</scope>
    <source>
        <strain evidence="3">DSM 24091</strain>
    </source>
</reference>
<evidence type="ECO:0000256" key="1">
    <source>
        <dbReference type="SAM" id="Phobius"/>
    </source>
</evidence>
<evidence type="ECO:0000313" key="3">
    <source>
        <dbReference type="Proteomes" id="UP000190150"/>
    </source>
</evidence>
<sequence length="101" mass="11744">METAQKRTIAQQKQRSILLLIGIYITLFFLLILLFPKENDMVYIPLYYLAAVTVLQFSYILYYKFPFKSWPVGLLIVLILLLSLFIAFSVYITGLAAAYQH</sequence>
<accession>A0A1T5B448</accession>
<name>A0A1T5B448_9SPHI</name>
<dbReference type="Proteomes" id="UP000190150">
    <property type="component" value="Unassembled WGS sequence"/>
</dbReference>
<dbReference type="EMBL" id="FUZF01000001">
    <property type="protein sequence ID" value="SKB41837.1"/>
    <property type="molecule type" value="Genomic_DNA"/>
</dbReference>
<dbReference type="STRING" id="1513896.SAMN05660841_00445"/>
<gene>
    <name evidence="2" type="ORF">SAMN05660841_00445</name>
</gene>